<dbReference type="EMBL" id="CALNXK010000551">
    <property type="protein sequence ID" value="CAH3187545.1"/>
    <property type="molecule type" value="Genomic_DNA"/>
</dbReference>
<evidence type="ECO:0008006" key="4">
    <source>
        <dbReference type="Google" id="ProtNLM"/>
    </source>
</evidence>
<evidence type="ECO:0000313" key="2">
    <source>
        <dbReference type="EMBL" id="CAH3187545.1"/>
    </source>
</evidence>
<gene>
    <name evidence="2" type="ORF">PLOB_00037839</name>
</gene>
<feature type="region of interest" description="Disordered" evidence="1">
    <location>
        <begin position="29"/>
        <end position="49"/>
    </location>
</feature>
<protein>
    <recommendedName>
        <fullName evidence="4">Cellular myelocytomatosis</fullName>
    </recommendedName>
</protein>
<sequence length="49" mass="5372">MENQTSESQVLPELEQLFTVKAIPRNPLLLPESSDLFSDSSSESTSDSS</sequence>
<dbReference type="Proteomes" id="UP001159405">
    <property type="component" value="Unassembled WGS sequence"/>
</dbReference>
<evidence type="ECO:0000313" key="3">
    <source>
        <dbReference type="Proteomes" id="UP001159405"/>
    </source>
</evidence>
<comment type="caution">
    <text evidence="2">The sequence shown here is derived from an EMBL/GenBank/DDBJ whole genome shotgun (WGS) entry which is preliminary data.</text>
</comment>
<name>A0ABN8SBF4_9CNID</name>
<reference evidence="2 3" key="1">
    <citation type="submission" date="2022-05" db="EMBL/GenBank/DDBJ databases">
        <authorList>
            <consortium name="Genoscope - CEA"/>
            <person name="William W."/>
        </authorList>
    </citation>
    <scope>NUCLEOTIDE SEQUENCE [LARGE SCALE GENOMIC DNA]</scope>
</reference>
<evidence type="ECO:0000256" key="1">
    <source>
        <dbReference type="SAM" id="MobiDB-lite"/>
    </source>
</evidence>
<proteinExistence type="predicted"/>
<accession>A0ABN8SBF4</accession>
<keyword evidence="3" id="KW-1185">Reference proteome</keyword>
<organism evidence="2 3">
    <name type="scientific">Porites lobata</name>
    <dbReference type="NCBI Taxonomy" id="104759"/>
    <lineage>
        <taxon>Eukaryota</taxon>
        <taxon>Metazoa</taxon>
        <taxon>Cnidaria</taxon>
        <taxon>Anthozoa</taxon>
        <taxon>Hexacorallia</taxon>
        <taxon>Scleractinia</taxon>
        <taxon>Fungiina</taxon>
        <taxon>Poritidae</taxon>
        <taxon>Porites</taxon>
    </lineage>
</organism>
<feature type="non-terminal residue" evidence="2">
    <location>
        <position position="49"/>
    </location>
</feature>